<protein>
    <submittedName>
        <fullName evidence="2">Uncharacterized protein</fullName>
    </submittedName>
</protein>
<evidence type="ECO:0000313" key="2">
    <source>
        <dbReference type="WBParaSite" id="MCU_009732-RA"/>
    </source>
</evidence>
<dbReference type="AlphaFoldDB" id="A0A5K3FM98"/>
<evidence type="ECO:0000256" key="1">
    <source>
        <dbReference type="SAM" id="MobiDB-lite"/>
    </source>
</evidence>
<dbReference type="WBParaSite" id="MCU_009732-RA">
    <property type="protein sequence ID" value="MCU_009732-RA"/>
    <property type="gene ID" value="MCU_009732"/>
</dbReference>
<feature type="compositionally biased region" description="Polar residues" evidence="1">
    <location>
        <begin position="55"/>
        <end position="81"/>
    </location>
</feature>
<organism evidence="2">
    <name type="scientific">Mesocestoides corti</name>
    <name type="common">Flatworm</name>
    <dbReference type="NCBI Taxonomy" id="53468"/>
    <lineage>
        <taxon>Eukaryota</taxon>
        <taxon>Metazoa</taxon>
        <taxon>Spiralia</taxon>
        <taxon>Lophotrochozoa</taxon>
        <taxon>Platyhelminthes</taxon>
        <taxon>Cestoda</taxon>
        <taxon>Eucestoda</taxon>
        <taxon>Cyclophyllidea</taxon>
        <taxon>Mesocestoididae</taxon>
        <taxon>Mesocestoides</taxon>
    </lineage>
</organism>
<name>A0A5K3FM98_MESCO</name>
<proteinExistence type="predicted"/>
<sequence length="81" mass="8573">MEEASRDLSINRNRCAVLSESTTSGEWGLLKSPGRRKKPSDVNTGGGTVSPCAAVSQSCVERPRQPQSSVKPTNDTCPPNG</sequence>
<feature type="region of interest" description="Disordered" evidence="1">
    <location>
        <begin position="21"/>
        <end position="81"/>
    </location>
</feature>
<accession>A0A5K3FM98</accession>
<reference evidence="2" key="1">
    <citation type="submission" date="2019-11" db="UniProtKB">
        <authorList>
            <consortium name="WormBaseParasite"/>
        </authorList>
    </citation>
    <scope>IDENTIFICATION</scope>
</reference>